<name>A0A2W2FFF7_9ACTN</name>
<evidence type="ECO:0000256" key="1">
    <source>
        <dbReference type="SAM" id="MobiDB-lite"/>
    </source>
</evidence>
<dbReference type="SUPFAM" id="SSF48452">
    <property type="entry name" value="TPR-like"/>
    <property type="match status" value="1"/>
</dbReference>
<feature type="region of interest" description="Disordered" evidence="1">
    <location>
        <begin position="364"/>
        <end position="385"/>
    </location>
</feature>
<evidence type="ECO:0008006" key="4">
    <source>
        <dbReference type="Google" id="ProtNLM"/>
    </source>
</evidence>
<comment type="caution">
    <text evidence="2">The sequence shown here is derived from an EMBL/GenBank/DDBJ whole genome shotgun (WGS) entry which is preliminary data.</text>
</comment>
<gene>
    <name evidence="2" type="ORF">C1I98_32720</name>
</gene>
<dbReference type="InterPro" id="IPR011990">
    <property type="entry name" value="TPR-like_helical_dom_sf"/>
</dbReference>
<dbReference type="EMBL" id="POUA01000396">
    <property type="protein sequence ID" value="PZG28659.1"/>
    <property type="molecule type" value="Genomic_DNA"/>
</dbReference>
<dbReference type="Proteomes" id="UP000248544">
    <property type="component" value="Unassembled WGS sequence"/>
</dbReference>
<dbReference type="Gene3D" id="1.25.40.10">
    <property type="entry name" value="Tetratricopeptide repeat domain"/>
    <property type="match status" value="1"/>
</dbReference>
<organism evidence="2 3">
    <name type="scientific">Spongiactinospora gelatinilytica</name>
    <dbReference type="NCBI Taxonomy" id="2666298"/>
    <lineage>
        <taxon>Bacteria</taxon>
        <taxon>Bacillati</taxon>
        <taxon>Actinomycetota</taxon>
        <taxon>Actinomycetes</taxon>
        <taxon>Streptosporangiales</taxon>
        <taxon>Streptosporangiaceae</taxon>
        <taxon>Spongiactinospora</taxon>
    </lineage>
</organism>
<protein>
    <recommendedName>
        <fullName evidence="4">Tetratricopeptide repeat protein</fullName>
    </recommendedName>
</protein>
<evidence type="ECO:0000313" key="3">
    <source>
        <dbReference type="Proteomes" id="UP000248544"/>
    </source>
</evidence>
<dbReference type="RefSeq" id="WP_111171221.1">
    <property type="nucleotide sequence ID" value="NZ_POUA01000396.1"/>
</dbReference>
<reference evidence="2 3" key="1">
    <citation type="submission" date="2018-01" db="EMBL/GenBank/DDBJ databases">
        <title>Draft genome sequence of Sphaerisporangium sp. 7K107.</title>
        <authorList>
            <person name="Sahin N."/>
            <person name="Saygin H."/>
            <person name="Ay H."/>
        </authorList>
    </citation>
    <scope>NUCLEOTIDE SEQUENCE [LARGE SCALE GENOMIC DNA]</scope>
    <source>
        <strain evidence="2 3">7K107</strain>
    </source>
</reference>
<proteinExistence type="predicted"/>
<evidence type="ECO:0000313" key="2">
    <source>
        <dbReference type="EMBL" id="PZG28659.1"/>
    </source>
</evidence>
<sequence length="907" mass="98303">MAGGADEVHELIQRAAGTPYGQAKTAVLERALGLAEALRDRDLALQVRLDLTSAYQHGAEPAKSFATFTRCLAEYDAEPGRFGEWETHYLLWQFKWITSSMIRFPEVPLRRAQDALTEMESRYHKAGAGLHAVYAQRCYLAQHLGDKEAADEWFHRWRTTPRDPLSDCEGCDPSGKVWHLAWLGRDEEAVELAAPVVAGELTCHVQPQGILARLLVPYLRTGRLREAAGAHRRAYRIVAGDANYVDDFGDHIEFCALTGNEARGLEILQRESPLLDRAASPRAAMRFASAAGLLLRRLEEIGHGDTVIRRPGEETTASALRPRMEATARELAARFDARNGTDEQSRRVEETMAAEPLVEHLPLTPHARRVPAPAPVRPKLPEPAETTPDTLLDLAERSWDQADFRAALATWARFDELYGEAGGAGLSEVQRARRDEGRGFAAGKDRPRETIAEWERAVLGYARAGDELRRQAALSRLALLRATLGDEGDWVAAAEESAAYLDAHGTAAQHTAAAVRLAQTYHEAGRPDDAVRLLESTAERSEGPGRPLLRLAEILAEDPTALDTATATAARARNALRATGGIRLATACLLHARLQRDQAGSLGRTGDDGALGEVVQAYGEALAVAPRADTALRAFAYEGRGEALLALGRAAEAADDLIEAVASLTSVGANEQAAVVRVDLCRAYLATGRPLDAAEAAEEALAMLPEELADERLAARWVRADAQRDLAGPGDLEAVLADYREVEAGLLAAGRWAEAASAAEAAGDLLMRLTRHEEAADTYARAAGLGDGDPLLTARLLRRRGMAVYKLDRQEEAALEIFAEARAALAGLPPGDPDVVWESCRIGCEEAEALDWLGEQAQARERCMEAIAGFRSIGANEAADRAAEILASIYWDPGGDEDDDEEPEVAR</sequence>
<accession>A0A2W2FFF7</accession>
<keyword evidence="3" id="KW-1185">Reference proteome</keyword>
<dbReference type="AlphaFoldDB" id="A0A2W2FFF7"/>